<keyword evidence="1" id="KW-0812">Transmembrane</keyword>
<keyword evidence="1" id="KW-0472">Membrane</keyword>
<dbReference type="Pfam" id="PF16209">
    <property type="entry name" value="PhoLip_ATPase_N"/>
    <property type="match status" value="1"/>
</dbReference>
<evidence type="ECO:0000313" key="4">
    <source>
        <dbReference type="EMBL" id="MEQ2312845.1"/>
    </source>
</evidence>
<comment type="caution">
    <text evidence="4">The sequence shown here is derived from an EMBL/GenBank/DDBJ whole genome shotgun (WGS) entry which is preliminary data.</text>
</comment>
<feature type="non-terminal residue" evidence="4">
    <location>
        <position position="1"/>
    </location>
</feature>
<evidence type="ECO:0000313" key="5">
    <source>
        <dbReference type="Proteomes" id="UP001469553"/>
    </source>
</evidence>
<evidence type="ECO:0000259" key="3">
    <source>
        <dbReference type="Pfam" id="PF16209"/>
    </source>
</evidence>
<sequence>YTFWNFIPKNMFEQFRRVANFYFLIIFLVQLIIDTPTSPITSGLPLFFVIIVTAIKQGYEDWLRHKADNAVNQCPVHVVQHGKVVRKQSRKLMVGDVVFMKEDETFPCDLILLSSSRDDGMCYVTTASLDGESSHK</sequence>
<evidence type="ECO:0000259" key="2">
    <source>
        <dbReference type="Pfam" id="PF00122"/>
    </source>
</evidence>
<feature type="transmembrane region" description="Helical" evidence="1">
    <location>
        <begin position="15"/>
        <end position="33"/>
    </location>
</feature>
<dbReference type="NCBIfam" id="TIGR01494">
    <property type="entry name" value="ATPase_P-type"/>
    <property type="match status" value="1"/>
</dbReference>
<dbReference type="Pfam" id="PF00122">
    <property type="entry name" value="E1-E2_ATPase"/>
    <property type="match status" value="1"/>
</dbReference>
<dbReference type="InterPro" id="IPR059000">
    <property type="entry name" value="ATPase_P-type_domA"/>
</dbReference>
<dbReference type="InterPro" id="IPR023298">
    <property type="entry name" value="ATPase_P-typ_TM_dom_sf"/>
</dbReference>
<name>A0ABV1A4X0_9TELE</name>
<protein>
    <submittedName>
        <fullName evidence="4">Phospholipid-transporting ATPase IH</fullName>
    </submittedName>
</protein>
<keyword evidence="5" id="KW-1185">Reference proteome</keyword>
<feature type="non-terminal residue" evidence="4">
    <location>
        <position position="136"/>
    </location>
</feature>
<feature type="domain" description="P-type ATPase N-terminal" evidence="3">
    <location>
        <begin position="1"/>
        <end position="42"/>
    </location>
</feature>
<dbReference type="Gene3D" id="2.70.150.10">
    <property type="entry name" value="Calcium-transporting ATPase, cytoplasmic transduction domain A"/>
    <property type="match status" value="1"/>
</dbReference>
<dbReference type="Proteomes" id="UP001469553">
    <property type="component" value="Unassembled WGS sequence"/>
</dbReference>
<dbReference type="PANTHER" id="PTHR24092:SF33">
    <property type="entry name" value="PHOSPHOLIPID-TRANSPORTING ATPASE IH"/>
    <property type="match status" value="1"/>
</dbReference>
<dbReference type="SUPFAM" id="SSF81665">
    <property type="entry name" value="Calcium ATPase, transmembrane domain M"/>
    <property type="match status" value="1"/>
</dbReference>
<dbReference type="EMBL" id="JAHRIP010080489">
    <property type="protein sequence ID" value="MEQ2312845.1"/>
    <property type="molecule type" value="Genomic_DNA"/>
</dbReference>
<dbReference type="InterPro" id="IPR008250">
    <property type="entry name" value="ATPase_P-typ_transduc_dom_A_sf"/>
</dbReference>
<reference evidence="4 5" key="1">
    <citation type="submission" date="2021-06" db="EMBL/GenBank/DDBJ databases">
        <authorList>
            <person name="Palmer J.M."/>
        </authorList>
    </citation>
    <scope>NUCLEOTIDE SEQUENCE [LARGE SCALE GENOMIC DNA]</scope>
    <source>
        <strain evidence="4 5">AS_MEX2019</strain>
        <tissue evidence="4">Muscle</tissue>
    </source>
</reference>
<keyword evidence="1" id="KW-1133">Transmembrane helix</keyword>
<dbReference type="SUPFAM" id="SSF81653">
    <property type="entry name" value="Calcium ATPase, transduction domain A"/>
    <property type="match status" value="1"/>
</dbReference>
<dbReference type="InterPro" id="IPR032631">
    <property type="entry name" value="P-type_ATPase_N"/>
</dbReference>
<gene>
    <name evidence="4" type="primary">ATP11A_5</name>
    <name evidence="4" type="ORF">AMECASPLE_035401</name>
</gene>
<dbReference type="PANTHER" id="PTHR24092">
    <property type="entry name" value="PROBABLE PHOSPHOLIPID-TRANSPORTING ATPASE"/>
    <property type="match status" value="1"/>
</dbReference>
<accession>A0ABV1A4X0</accession>
<evidence type="ECO:0000256" key="1">
    <source>
        <dbReference type="SAM" id="Phobius"/>
    </source>
</evidence>
<proteinExistence type="predicted"/>
<dbReference type="InterPro" id="IPR001757">
    <property type="entry name" value="P_typ_ATPase"/>
</dbReference>
<feature type="domain" description="P-type ATPase A" evidence="2">
    <location>
        <begin position="75"/>
        <end position="134"/>
    </location>
</feature>
<organism evidence="4 5">
    <name type="scientific">Ameca splendens</name>
    <dbReference type="NCBI Taxonomy" id="208324"/>
    <lineage>
        <taxon>Eukaryota</taxon>
        <taxon>Metazoa</taxon>
        <taxon>Chordata</taxon>
        <taxon>Craniata</taxon>
        <taxon>Vertebrata</taxon>
        <taxon>Euteleostomi</taxon>
        <taxon>Actinopterygii</taxon>
        <taxon>Neopterygii</taxon>
        <taxon>Teleostei</taxon>
        <taxon>Neoteleostei</taxon>
        <taxon>Acanthomorphata</taxon>
        <taxon>Ovalentaria</taxon>
        <taxon>Atherinomorphae</taxon>
        <taxon>Cyprinodontiformes</taxon>
        <taxon>Goodeidae</taxon>
        <taxon>Ameca</taxon>
    </lineage>
</organism>